<dbReference type="AlphaFoldDB" id="A0A5N6KL66"/>
<gene>
    <name evidence="1" type="ORF">EYC80_003925</name>
</gene>
<sequence length="79" mass="9059">MKCIGARYLSIYLSIHPSIHPSIIITSLLPNFIVVHSFKIASSFYFNLSPPKEVVLLGSGGLQYRHYHEIRHKELLPLR</sequence>
<keyword evidence="2" id="KW-1185">Reference proteome</keyword>
<comment type="caution">
    <text evidence="1">The sequence shown here is derived from an EMBL/GenBank/DDBJ whole genome shotgun (WGS) entry which is preliminary data.</text>
</comment>
<evidence type="ECO:0000313" key="2">
    <source>
        <dbReference type="Proteomes" id="UP000326757"/>
    </source>
</evidence>
<dbReference type="Proteomes" id="UP000326757">
    <property type="component" value="Unassembled WGS sequence"/>
</dbReference>
<proteinExistence type="predicted"/>
<evidence type="ECO:0000313" key="1">
    <source>
        <dbReference type="EMBL" id="KAB8304540.1"/>
    </source>
</evidence>
<accession>A0A5N6KL66</accession>
<organism evidence="1 2">
    <name type="scientific">Monilinia laxa</name>
    <name type="common">Brown rot fungus</name>
    <name type="synonym">Sclerotinia laxa</name>
    <dbReference type="NCBI Taxonomy" id="61186"/>
    <lineage>
        <taxon>Eukaryota</taxon>
        <taxon>Fungi</taxon>
        <taxon>Dikarya</taxon>
        <taxon>Ascomycota</taxon>
        <taxon>Pezizomycotina</taxon>
        <taxon>Leotiomycetes</taxon>
        <taxon>Helotiales</taxon>
        <taxon>Sclerotiniaceae</taxon>
        <taxon>Monilinia</taxon>
    </lineage>
</organism>
<reference evidence="1 2" key="1">
    <citation type="submission" date="2019-06" db="EMBL/GenBank/DDBJ databases">
        <title>Genome Sequence of the Brown Rot Fungal Pathogen Monilinia laxa.</title>
        <authorList>
            <person name="De Miccolis Angelini R.M."/>
            <person name="Landi L."/>
            <person name="Abate D."/>
            <person name="Pollastro S."/>
            <person name="Romanazzi G."/>
            <person name="Faretra F."/>
        </authorList>
    </citation>
    <scope>NUCLEOTIDE SEQUENCE [LARGE SCALE GENOMIC DNA]</scope>
    <source>
        <strain evidence="1 2">Mlax316</strain>
    </source>
</reference>
<protein>
    <submittedName>
        <fullName evidence="1">Uncharacterized protein</fullName>
    </submittedName>
</protein>
<dbReference type="EMBL" id="VIGI01000001">
    <property type="protein sequence ID" value="KAB8304540.1"/>
    <property type="molecule type" value="Genomic_DNA"/>
</dbReference>
<name>A0A5N6KL66_MONLA</name>